<keyword evidence="2" id="KW-1185">Reference proteome</keyword>
<gene>
    <name evidence="1" type="ORF">DJ66_0238</name>
</gene>
<comment type="caution">
    <text evidence="1">The sequence shown here is derived from an EMBL/GenBank/DDBJ whole genome shotgun (WGS) entry which is preliminary data.</text>
</comment>
<organism evidence="1 2">
    <name type="scientific">Candidatus Liberibacter solanacearum</name>
    <dbReference type="NCBI Taxonomy" id="556287"/>
    <lineage>
        <taxon>Bacteria</taxon>
        <taxon>Pseudomonadati</taxon>
        <taxon>Pseudomonadota</taxon>
        <taxon>Alphaproteobacteria</taxon>
        <taxon>Hyphomicrobiales</taxon>
        <taxon>Rhizobiaceae</taxon>
        <taxon>Liberibacter</taxon>
    </lineage>
</organism>
<reference evidence="1 2" key="1">
    <citation type="journal article" date="2015" name="Phytopathology">
        <title>Genomes of Candidatus Liberibacter solanacearum haplotype A from New Zealand and the USA suggest significant genome plasticity in the species.</title>
        <authorList>
            <person name="Thompson S.M."/>
            <person name="Johnson C.P."/>
            <person name="Lu A.Y."/>
            <person name="Frampton R.A."/>
            <person name="Sullivan K.L."/>
            <person name="Fiers M.W."/>
            <person name="Crowhurst R.N."/>
            <person name="Pitman A.R."/>
            <person name="Scott I."/>
            <person name="Gudmestad N.C."/>
            <person name="Smith G.R."/>
        </authorList>
    </citation>
    <scope>NUCLEOTIDE SEQUENCE [LARGE SCALE GENOMIC DNA]</scope>
    <source>
        <strain evidence="1 2">LsoNZ1</strain>
    </source>
</reference>
<dbReference type="Proteomes" id="UP000033731">
    <property type="component" value="Unassembled WGS sequence"/>
</dbReference>
<proteinExistence type="predicted"/>
<evidence type="ECO:0000313" key="1">
    <source>
        <dbReference type="EMBL" id="KJZ82629.1"/>
    </source>
</evidence>
<name>A0A094Z468_9HYPH</name>
<dbReference type="PATRIC" id="fig|556287.8.peg.215"/>
<protein>
    <submittedName>
        <fullName evidence="1">Uncharacterized protein</fullName>
    </submittedName>
</protein>
<evidence type="ECO:0000313" key="2">
    <source>
        <dbReference type="Proteomes" id="UP000033731"/>
    </source>
</evidence>
<sequence>MREKNDLKEKLAEDHSAFLKRVFINKERRDEHKIMNDDQFNCVIESIKKYNEQAKELKNSVKD</sequence>
<dbReference type="AlphaFoldDB" id="A0A094Z468"/>
<dbReference type="EMBL" id="JMTK01000001">
    <property type="protein sequence ID" value="KJZ82629.1"/>
    <property type="molecule type" value="Genomic_DNA"/>
</dbReference>
<accession>A0A094Z468</accession>